<dbReference type="STRING" id="1314773.A0A3N2PLI4"/>
<keyword evidence="2" id="KW-1185">Reference proteome</keyword>
<dbReference type="Proteomes" id="UP000272025">
    <property type="component" value="Unassembled WGS sequence"/>
</dbReference>
<dbReference type="RefSeq" id="XP_028463070.1">
    <property type="nucleotide sequence ID" value="XM_028615521.1"/>
</dbReference>
<dbReference type="OrthoDB" id="1744869at2759"/>
<name>A0A3N2PLI4_SODAK</name>
<accession>A0A3N2PLI4</accession>
<dbReference type="AlphaFoldDB" id="A0A3N2PLI4"/>
<evidence type="ECO:0008006" key="3">
    <source>
        <dbReference type="Google" id="ProtNLM"/>
    </source>
</evidence>
<organism evidence="1 2">
    <name type="scientific">Sodiomyces alkalinus (strain CBS 110278 / VKM F-3762 / F11)</name>
    <name type="common">Alkaliphilic filamentous fungus</name>
    <dbReference type="NCBI Taxonomy" id="1314773"/>
    <lineage>
        <taxon>Eukaryota</taxon>
        <taxon>Fungi</taxon>
        <taxon>Dikarya</taxon>
        <taxon>Ascomycota</taxon>
        <taxon>Pezizomycotina</taxon>
        <taxon>Sordariomycetes</taxon>
        <taxon>Hypocreomycetidae</taxon>
        <taxon>Glomerellales</taxon>
        <taxon>Plectosphaerellaceae</taxon>
        <taxon>Sodiomyces</taxon>
    </lineage>
</organism>
<proteinExistence type="predicted"/>
<gene>
    <name evidence="1" type="ORF">SODALDRAFT_60086</name>
</gene>
<reference evidence="1 2" key="1">
    <citation type="journal article" date="2018" name="Mol. Ecol.">
        <title>The obligate alkalophilic soda-lake fungus Sodiomyces alkalinus has shifted to a protein diet.</title>
        <authorList>
            <person name="Grum-Grzhimaylo A.A."/>
            <person name="Falkoski D.L."/>
            <person name="van den Heuvel J."/>
            <person name="Valero-Jimenez C.A."/>
            <person name="Min B."/>
            <person name="Choi I.G."/>
            <person name="Lipzen A."/>
            <person name="Daum C.G."/>
            <person name="Aanen D.K."/>
            <person name="Tsang A."/>
            <person name="Henrissat B."/>
            <person name="Bilanenko E.N."/>
            <person name="de Vries R.P."/>
            <person name="van Kan J.A.L."/>
            <person name="Grigoriev I.V."/>
            <person name="Debets A.J.M."/>
        </authorList>
    </citation>
    <scope>NUCLEOTIDE SEQUENCE [LARGE SCALE GENOMIC DNA]</scope>
    <source>
        <strain evidence="1 2">F11</strain>
    </source>
</reference>
<evidence type="ECO:0000313" key="2">
    <source>
        <dbReference type="Proteomes" id="UP000272025"/>
    </source>
</evidence>
<sequence length="543" mass="57688">MSLRPWPSLRRALLPGSGLSRRWSSTTTRFTVHGGGSKRDLLDAVLATAPAQSIRRNAGQDAVVILASRHHATWLSDQEFMANLLESFSDSEPQEVNVLAAVVDGLPPQSRQGDPRQGFSICHGKLDHVLPGLWDPRDAVTSHPVRGAEPKAALTFSRGFHLLPGTGTTTPLPLTCTVPLSNTIFQNQQPFTLLASHWRKDGPGSPFSLTRMVTKQRQDVGCFDDDTQGQFSSVSAPLVPITPPRGILAGLGNIVRQIDVDGSVTPASKELEVAVQRIYDGWDDGAKGGRPSGPIGIWALVMPSEVAGSVSLPSFGDWPSPLRLGVVDEMLLVEQQRAWLRSGESCLTGALSEGGRLYQVGNGGGGWGKKQGLLSLDPDTLFRNAGEDGLDEFIRSFRGGHDGEDASSGAATTNGGVVSRGSIIQFFVAGADETAANAAPTLETAEEYAGGRAVFGFSPRAGHVLDGSSAGEPPRPSWAIVPDLFGGVSSDCIYLSTTPRTLRGDGQGPRMQTKINVPESFLRPTGQSGEVESASWRRVISLC</sequence>
<dbReference type="GeneID" id="39583998"/>
<evidence type="ECO:0000313" key="1">
    <source>
        <dbReference type="EMBL" id="ROT35264.1"/>
    </source>
</evidence>
<protein>
    <recommendedName>
        <fullName evidence="3">V-type c subunit family protein</fullName>
    </recommendedName>
</protein>
<dbReference type="EMBL" id="ML119061">
    <property type="protein sequence ID" value="ROT35264.1"/>
    <property type="molecule type" value="Genomic_DNA"/>
</dbReference>